<feature type="region of interest" description="Disordered" evidence="1">
    <location>
        <begin position="56"/>
        <end position="75"/>
    </location>
</feature>
<organism evidence="2 3">
    <name type="scientific">Geodia barretti</name>
    <name type="common">Barrett's horny sponge</name>
    <dbReference type="NCBI Taxonomy" id="519541"/>
    <lineage>
        <taxon>Eukaryota</taxon>
        <taxon>Metazoa</taxon>
        <taxon>Porifera</taxon>
        <taxon>Demospongiae</taxon>
        <taxon>Heteroscleromorpha</taxon>
        <taxon>Tetractinellida</taxon>
        <taxon>Astrophorina</taxon>
        <taxon>Geodiidae</taxon>
        <taxon>Geodia</taxon>
    </lineage>
</organism>
<evidence type="ECO:0000256" key="1">
    <source>
        <dbReference type="SAM" id="MobiDB-lite"/>
    </source>
</evidence>
<evidence type="ECO:0000313" key="2">
    <source>
        <dbReference type="EMBL" id="CAI8021116.1"/>
    </source>
</evidence>
<dbReference type="Proteomes" id="UP001174909">
    <property type="component" value="Unassembled WGS sequence"/>
</dbReference>
<proteinExistence type="predicted"/>
<dbReference type="EMBL" id="CASHTH010001869">
    <property type="protein sequence ID" value="CAI8021116.1"/>
    <property type="molecule type" value="Genomic_DNA"/>
</dbReference>
<protein>
    <submittedName>
        <fullName evidence="2">Uncharacterized protein</fullName>
    </submittedName>
</protein>
<reference evidence="2" key="1">
    <citation type="submission" date="2023-03" db="EMBL/GenBank/DDBJ databases">
        <authorList>
            <person name="Steffen K."/>
            <person name="Cardenas P."/>
        </authorList>
    </citation>
    <scope>NUCLEOTIDE SEQUENCE</scope>
</reference>
<gene>
    <name evidence="2" type="ORF">GBAR_LOCUS12560</name>
</gene>
<feature type="non-terminal residue" evidence="2">
    <location>
        <position position="87"/>
    </location>
</feature>
<sequence>MGELPLFSGVSTFRQVPAQNTDRQTQRPHHFRHTTYVQKVNVDVYNMQAKRHMIYHSNSKQSEVSQQMRQRNRDITATVCRQRYHSR</sequence>
<evidence type="ECO:0000313" key="3">
    <source>
        <dbReference type="Proteomes" id="UP001174909"/>
    </source>
</evidence>
<dbReference type="AlphaFoldDB" id="A0AA35WL61"/>
<accession>A0AA35WL61</accession>
<keyword evidence="3" id="KW-1185">Reference proteome</keyword>
<name>A0AA35WL61_GEOBA</name>
<feature type="compositionally biased region" description="Polar residues" evidence="1">
    <location>
        <begin position="56"/>
        <end position="69"/>
    </location>
</feature>
<comment type="caution">
    <text evidence="2">The sequence shown here is derived from an EMBL/GenBank/DDBJ whole genome shotgun (WGS) entry which is preliminary data.</text>
</comment>